<protein>
    <submittedName>
        <fullName evidence="1">Uncharacterized protein</fullName>
    </submittedName>
</protein>
<evidence type="ECO:0000313" key="1">
    <source>
        <dbReference type="EMBL" id="ORX55739.1"/>
    </source>
</evidence>
<proteinExistence type="predicted"/>
<gene>
    <name evidence="1" type="ORF">DM01DRAFT_150234</name>
</gene>
<keyword evidence="2" id="KW-1185">Reference proteome</keyword>
<organism evidence="1 2">
    <name type="scientific">Hesseltinella vesiculosa</name>
    <dbReference type="NCBI Taxonomy" id="101127"/>
    <lineage>
        <taxon>Eukaryota</taxon>
        <taxon>Fungi</taxon>
        <taxon>Fungi incertae sedis</taxon>
        <taxon>Mucoromycota</taxon>
        <taxon>Mucoromycotina</taxon>
        <taxon>Mucoromycetes</taxon>
        <taxon>Mucorales</taxon>
        <taxon>Cunninghamellaceae</taxon>
        <taxon>Hesseltinella</taxon>
    </lineage>
</organism>
<dbReference type="AlphaFoldDB" id="A0A1X2GKE1"/>
<sequence>MYIASPVLPSSIPFLLLVSYPLHIHSQPFLFHTHTHSISQTHTHTHTPYLKHTHTHSISQTHTHIPFLKHTHTFNQISAFSFFMLASPHLHLICMSEFKQTFPPFFIYKISKKKNSNQIKK</sequence>
<reference evidence="1 2" key="1">
    <citation type="submission" date="2016-07" db="EMBL/GenBank/DDBJ databases">
        <title>Pervasive Adenine N6-methylation of Active Genes in Fungi.</title>
        <authorList>
            <consortium name="DOE Joint Genome Institute"/>
            <person name="Mondo S.J."/>
            <person name="Dannebaum R.O."/>
            <person name="Kuo R.C."/>
            <person name="Labutti K."/>
            <person name="Haridas S."/>
            <person name="Kuo A."/>
            <person name="Salamov A."/>
            <person name="Ahrendt S.R."/>
            <person name="Lipzen A."/>
            <person name="Sullivan W."/>
            <person name="Andreopoulos W.B."/>
            <person name="Clum A."/>
            <person name="Lindquist E."/>
            <person name="Daum C."/>
            <person name="Ramamoorthy G.K."/>
            <person name="Gryganskyi A."/>
            <person name="Culley D."/>
            <person name="Magnuson J.K."/>
            <person name="James T.Y."/>
            <person name="O'Malley M.A."/>
            <person name="Stajich J.E."/>
            <person name="Spatafora J.W."/>
            <person name="Visel A."/>
            <person name="Grigoriev I.V."/>
        </authorList>
    </citation>
    <scope>NUCLEOTIDE SEQUENCE [LARGE SCALE GENOMIC DNA]</scope>
    <source>
        <strain evidence="1 2">NRRL 3301</strain>
    </source>
</reference>
<name>A0A1X2GKE1_9FUNG</name>
<dbReference type="EMBL" id="MCGT01000011">
    <property type="protein sequence ID" value="ORX55739.1"/>
    <property type="molecule type" value="Genomic_DNA"/>
</dbReference>
<dbReference type="Proteomes" id="UP000242146">
    <property type="component" value="Unassembled WGS sequence"/>
</dbReference>
<evidence type="ECO:0000313" key="2">
    <source>
        <dbReference type="Proteomes" id="UP000242146"/>
    </source>
</evidence>
<comment type="caution">
    <text evidence="1">The sequence shown here is derived from an EMBL/GenBank/DDBJ whole genome shotgun (WGS) entry which is preliminary data.</text>
</comment>
<accession>A0A1X2GKE1</accession>